<dbReference type="Gene3D" id="2.130.10.10">
    <property type="entry name" value="YVTN repeat-like/Quinoprotein amine dehydrogenase"/>
    <property type="match status" value="1"/>
</dbReference>
<name>A0ABR0LU29_9PEZI</name>
<protein>
    <submittedName>
        <fullName evidence="6">Histone acetyltransferase type B subunit 2</fullName>
    </submittedName>
</protein>
<dbReference type="PROSITE" id="PS50294">
    <property type="entry name" value="WD_REPEATS_REGION"/>
    <property type="match status" value="2"/>
</dbReference>
<dbReference type="Proteomes" id="UP001357485">
    <property type="component" value="Unassembled WGS sequence"/>
</dbReference>
<comment type="subcellular location">
    <subcellularLocation>
        <location evidence="1">Nucleus</location>
    </subcellularLocation>
</comment>
<dbReference type="PRINTS" id="PR00320">
    <property type="entry name" value="GPROTEINBRPT"/>
</dbReference>
<dbReference type="PROSITE" id="PS50082">
    <property type="entry name" value="WD_REPEATS_2"/>
    <property type="match status" value="3"/>
</dbReference>
<gene>
    <name evidence="6" type="primary">HAT2_3</name>
    <name evidence="6" type="ORF">LTR16_009366</name>
</gene>
<accession>A0ABR0LU29</accession>
<evidence type="ECO:0000256" key="2">
    <source>
        <dbReference type="ARBA" id="ARBA00022574"/>
    </source>
</evidence>
<keyword evidence="7" id="KW-1185">Reference proteome</keyword>
<evidence type="ECO:0000256" key="3">
    <source>
        <dbReference type="ARBA" id="ARBA00022737"/>
    </source>
</evidence>
<evidence type="ECO:0000313" key="6">
    <source>
        <dbReference type="EMBL" id="KAK5241451.1"/>
    </source>
</evidence>
<feature type="non-terminal residue" evidence="6">
    <location>
        <position position="1"/>
    </location>
</feature>
<keyword evidence="2 5" id="KW-0853">WD repeat</keyword>
<sequence length="197" mass="22022">GHTDEGFGLNWNSWREGVLATGTQDCTVRTWDVKSNYTAASKTIAPTNTYTHHSAVVNDVQWHSPHLLGTVSDDLTFQLLDTRQSHSHAAKISPNNQHSDAINSLAFHPKWDMLFATGSADHTVGMWDLRFLARGKTHTFRGHEDGVSKVEWSPHHDSILASAANDRRIVVYDLARAGMEQTPEEEEDGPPELLFMH</sequence>
<feature type="repeat" description="WD" evidence="5">
    <location>
        <begin position="1"/>
        <end position="41"/>
    </location>
</feature>
<evidence type="ECO:0000256" key="5">
    <source>
        <dbReference type="PROSITE-ProRule" id="PRU00221"/>
    </source>
</evidence>
<dbReference type="PANTHER" id="PTHR22850">
    <property type="entry name" value="WD40 REPEAT FAMILY"/>
    <property type="match status" value="1"/>
</dbReference>
<dbReference type="Pfam" id="PF00400">
    <property type="entry name" value="WD40"/>
    <property type="match status" value="2"/>
</dbReference>
<feature type="non-terminal residue" evidence="6">
    <location>
        <position position="197"/>
    </location>
</feature>
<dbReference type="InterPro" id="IPR020472">
    <property type="entry name" value="WD40_PAC1"/>
</dbReference>
<proteinExistence type="predicted"/>
<dbReference type="InterPro" id="IPR001680">
    <property type="entry name" value="WD40_rpt"/>
</dbReference>
<evidence type="ECO:0000256" key="1">
    <source>
        <dbReference type="ARBA" id="ARBA00004123"/>
    </source>
</evidence>
<keyword evidence="4" id="KW-0539">Nucleus</keyword>
<dbReference type="EMBL" id="JAVRRA010010637">
    <property type="protein sequence ID" value="KAK5241451.1"/>
    <property type="molecule type" value="Genomic_DNA"/>
</dbReference>
<feature type="repeat" description="WD" evidence="5">
    <location>
        <begin position="140"/>
        <end position="182"/>
    </location>
</feature>
<dbReference type="InterPro" id="IPR015943">
    <property type="entry name" value="WD40/YVTN_repeat-like_dom_sf"/>
</dbReference>
<organism evidence="6 7">
    <name type="scientific">Cryomyces antarcticus</name>
    <dbReference type="NCBI Taxonomy" id="329879"/>
    <lineage>
        <taxon>Eukaryota</taxon>
        <taxon>Fungi</taxon>
        <taxon>Dikarya</taxon>
        <taxon>Ascomycota</taxon>
        <taxon>Pezizomycotina</taxon>
        <taxon>Dothideomycetes</taxon>
        <taxon>Dothideomycetes incertae sedis</taxon>
        <taxon>Cryomyces</taxon>
    </lineage>
</organism>
<dbReference type="SUPFAM" id="SSF50978">
    <property type="entry name" value="WD40 repeat-like"/>
    <property type="match status" value="1"/>
</dbReference>
<dbReference type="InterPro" id="IPR036322">
    <property type="entry name" value="WD40_repeat_dom_sf"/>
</dbReference>
<feature type="repeat" description="WD" evidence="5">
    <location>
        <begin position="95"/>
        <end position="130"/>
    </location>
</feature>
<comment type="caution">
    <text evidence="6">The sequence shown here is derived from an EMBL/GenBank/DDBJ whole genome shotgun (WGS) entry which is preliminary data.</text>
</comment>
<dbReference type="InterPro" id="IPR050459">
    <property type="entry name" value="WD_repeat_RBAP46/RBAP48/MSI1"/>
</dbReference>
<dbReference type="InterPro" id="IPR019775">
    <property type="entry name" value="WD40_repeat_CS"/>
</dbReference>
<dbReference type="PROSITE" id="PS00678">
    <property type="entry name" value="WD_REPEATS_1"/>
    <property type="match status" value="1"/>
</dbReference>
<keyword evidence="3" id="KW-0677">Repeat</keyword>
<dbReference type="SMART" id="SM00320">
    <property type="entry name" value="WD40"/>
    <property type="match status" value="4"/>
</dbReference>
<evidence type="ECO:0000313" key="7">
    <source>
        <dbReference type="Proteomes" id="UP001357485"/>
    </source>
</evidence>
<reference evidence="6 7" key="1">
    <citation type="submission" date="2023-08" db="EMBL/GenBank/DDBJ databases">
        <title>Black Yeasts Isolated from many extreme environments.</title>
        <authorList>
            <person name="Coleine C."/>
            <person name="Stajich J.E."/>
            <person name="Selbmann L."/>
        </authorList>
    </citation>
    <scope>NUCLEOTIDE SEQUENCE [LARGE SCALE GENOMIC DNA]</scope>
    <source>
        <strain evidence="6 7">CCFEE 536</strain>
    </source>
</reference>
<evidence type="ECO:0000256" key="4">
    <source>
        <dbReference type="ARBA" id="ARBA00023242"/>
    </source>
</evidence>